<dbReference type="GO" id="GO:0016020">
    <property type="term" value="C:membrane"/>
    <property type="evidence" value="ECO:0007669"/>
    <property type="project" value="UniProtKB-SubCell"/>
</dbReference>
<keyword evidence="4 5" id="KW-0472">Membrane</keyword>
<evidence type="ECO:0000256" key="1">
    <source>
        <dbReference type="ARBA" id="ARBA00004141"/>
    </source>
</evidence>
<evidence type="ECO:0000256" key="5">
    <source>
        <dbReference type="SAM" id="Phobius"/>
    </source>
</evidence>
<feature type="transmembrane region" description="Helical" evidence="5">
    <location>
        <begin position="65"/>
        <end position="86"/>
    </location>
</feature>
<dbReference type="OrthoDB" id="5813133at2759"/>
<dbReference type="InterPro" id="IPR000344">
    <property type="entry name" value="7TM_GPCR_serpentine_rcpt_Sra"/>
</dbReference>
<keyword evidence="7" id="KW-1185">Reference proteome</keyword>
<dbReference type="Proteomes" id="UP000053766">
    <property type="component" value="Unassembled WGS sequence"/>
</dbReference>
<evidence type="ECO:0000256" key="3">
    <source>
        <dbReference type="ARBA" id="ARBA00022989"/>
    </source>
</evidence>
<dbReference type="Pfam" id="PF02117">
    <property type="entry name" value="7TM_GPCR_Sra"/>
    <property type="match status" value="1"/>
</dbReference>
<dbReference type="EMBL" id="KN716160">
    <property type="protein sequence ID" value="KJH52728.1"/>
    <property type="molecule type" value="Genomic_DNA"/>
</dbReference>
<reference evidence="7" key="2">
    <citation type="journal article" date="2016" name="Sci. Rep.">
        <title>Dictyocaulus viviparus genome, variome and transcriptome elucidate lungworm biology and support future intervention.</title>
        <authorList>
            <person name="McNulty S.N."/>
            <person name="Strube C."/>
            <person name="Rosa B.A."/>
            <person name="Martin J.C."/>
            <person name="Tyagi R."/>
            <person name="Choi Y.J."/>
            <person name="Wang Q."/>
            <person name="Hallsworth Pepin K."/>
            <person name="Zhang X."/>
            <person name="Ozersky P."/>
            <person name="Wilson R.K."/>
            <person name="Sternberg P.W."/>
            <person name="Gasser R.B."/>
            <person name="Mitreva M."/>
        </authorList>
    </citation>
    <scope>NUCLEOTIDE SEQUENCE [LARGE SCALE GENOMIC DNA]</scope>
    <source>
        <strain evidence="7">HannoverDv2000</strain>
    </source>
</reference>
<dbReference type="GO" id="GO:0004984">
    <property type="term" value="F:olfactory receptor activity"/>
    <property type="evidence" value="ECO:0007669"/>
    <property type="project" value="TreeGrafter"/>
</dbReference>
<keyword evidence="3 5" id="KW-1133">Transmembrane helix</keyword>
<protein>
    <recommendedName>
        <fullName evidence="8">G-protein coupled receptors family 1 profile domain-containing protein</fullName>
    </recommendedName>
</protein>
<evidence type="ECO:0008006" key="8">
    <source>
        <dbReference type="Google" id="ProtNLM"/>
    </source>
</evidence>
<dbReference type="AlphaFoldDB" id="A0A0D8Y7C2"/>
<dbReference type="GO" id="GO:0004930">
    <property type="term" value="F:G protein-coupled receptor activity"/>
    <property type="evidence" value="ECO:0007669"/>
    <property type="project" value="InterPro"/>
</dbReference>
<dbReference type="PANTHER" id="PTHR31357:SF20">
    <property type="entry name" value="SERPENTINE RECEPTOR CLASS BETA-18"/>
    <property type="match status" value="1"/>
</dbReference>
<evidence type="ECO:0000256" key="2">
    <source>
        <dbReference type="ARBA" id="ARBA00022692"/>
    </source>
</evidence>
<feature type="transmembrane region" description="Helical" evidence="5">
    <location>
        <begin position="28"/>
        <end position="45"/>
    </location>
</feature>
<gene>
    <name evidence="6" type="ORF">DICVIV_01072</name>
</gene>
<feature type="transmembrane region" description="Helical" evidence="5">
    <location>
        <begin position="169"/>
        <end position="188"/>
    </location>
</feature>
<evidence type="ECO:0000256" key="4">
    <source>
        <dbReference type="ARBA" id="ARBA00023136"/>
    </source>
</evidence>
<feature type="transmembrane region" description="Helical" evidence="5">
    <location>
        <begin position="106"/>
        <end position="131"/>
    </location>
</feature>
<keyword evidence="2 5" id="KW-0812">Transmembrane</keyword>
<comment type="subcellular location">
    <subcellularLocation>
        <location evidence="1">Membrane</location>
        <topology evidence="1">Multi-pass membrane protein</topology>
    </subcellularLocation>
</comment>
<feature type="transmembrane region" description="Helical" evidence="5">
    <location>
        <begin position="200"/>
        <end position="219"/>
    </location>
</feature>
<name>A0A0D8Y7C2_DICVI</name>
<dbReference type="PANTHER" id="PTHR31357">
    <property type="entry name" value="SERPENTINE RECEPTOR CLASS ALPHA-10"/>
    <property type="match status" value="1"/>
</dbReference>
<accession>A0A0D8Y7C2</accession>
<evidence type="ECO:0000313" key="7">
    <source>
        <dbReference type="Proteomes" id="UP000053766"/>
    </source>
</evidence>
<sequence>MIHLFQSFTTNNNDPCSVRNTVSFCTPFQYSLSFCVFILLLNQYFVYVDRLLNAFCNSYSSMQNIIIIASVCIEVLMAVAFTLFMFRDAVPTDSLLSCLNVPLSSIFDVSIVTVAMLPINCLCFVMSVLLFQTNERKIILSRFDVLKQFNAKMNGDALRFLRSTTITQAVIIVLYPIIVLTVRLTAHITPEILNKVLGTLAYIFNWYCVLVPVVMIRAVKYVRVERRRKIESVLRKEAIGEERAEYYFMLLNDQWQKSHECRFDRNEREV</sequence>
<proteinExistence type="predicted"/>
<evidence type="ECO:0000313" key="6">
    <source>
        <dbReference type="EMBL" id="KJH52728.1"/>
    </source>
</evidence>
<organism evidence="6 7">
    <name type="scientific">Dictyocaulus viviparus</name>
    <name type="common">Bovine lungworm</name>
    <dbReference type="NCBI Taxonomy" id="29172"/>
    <lineage>
        <taxon>Eukaryota</taxon>
        <taxon>Metazoa</taxon>
        <taxon>Ecdysozoa</taxon>
        <taxon>Nematoda</taxon>
        <taxon>Chromadorea</taxon>
        <taxon>Rhabditida</taxon>
        <taxon>Rhabditina</taxon>
        <taxon>Rhabditomorpha</taxon>
        <taxon>Strongyloidea</taxon>
        <taxon>Metastrongylidae</taxon>
        <taxon>Dictyocaulus</taxon>
    </lineage>
</organism>
<dbReference type="InterPro" id="IPR051080">
    <property type="entry name" value="Nematode_rcpt-like_serp_alpha"/>
</dbReference>
<reference evidence="6 7" key="1">
    <citation type="submission" date="2013-11" db="EMBL/GenBank/DDBJ databases">
        <title>Draft genome of the bovine lungworm Dictyocaulus viviparus.</title>
        <authorList>
            <person name="Mitreva M."/>
        </authorList>
    </citation>
    <scope>NUCLEOTIDE SEQUENCE [LARGE SCALE GENOMIC DNA]</scope>
    <source>
        <strain evidence="6 7">HannoverDv2000</strain>
    </source>
</reference>